<dbReference type="PROSITE" id="PS51318">
    <property type="entry name" value="TAT"/>
    <property type="match status" value="1"/>
</dbReference>
<evidence type="ECO:0000259" key="3">
    <source>
        <dbReference type="PROSITE" id="PS00498"/>
    </source>
</evidence>
<evidence type="ECO:0000256" key="2">
    <source>
        <dbReference type="ARBA" id="ARBA00023008"/>
    </source>
</evidence>
<evidence type="ECO:0000256" key="1">
    <source>
        <dbReference type="ARBA" id="ARBA00022723"/>
    </source>
</evidence>
<dbReference type="EMBL" id="PDDY01000001">
    <property type="protein sequence ID" value="PEH41043.1"/>
    <property type="molecule type" value="Genomic_DNA"/>
</dbReference>
<dbReference type="PRINTS" id="PR00092">
    <property type="entry name" value="TYROSINASE"/>
</dbReference>
<dbReference type="PANTHER" id="PTHR11474:SF76">
    <property type="entry name" value="SHKT DOMAIN-CONTAINING PROTEIN"/>
    <property type="match status" value="1"/>
</dbReference>
<dbReference type="Gene3D" id="1.10.1280.10">
    <property type="entry name" value="Di-copper center containing domain from catechol oxidase"/>
    <property type="match status" value="1"/>
</dbReference>
<dbReference type="PROSITE" id="PS00498">
    <property type="entry name" value="TYROSINASE_2"/>
    <property type="match status" value="1"/>
</dbReference>
<gene>
    <name evidence="4" type="ORF">CRM94_02070</name>
</gene>
<dbReference type="Pfam" id="PF00264">
    <property type="entry name" value="Tyrosinase"/>
    <property type="match status" value="1"/>
</dbReference>
<dbReference type="InterPro" id="IPR008922">
    <property type="entry name" value="Di-copper_centre_dom_sf"/>
</dbReference>
<evidence type="ECO:0000313" key="5">
    <source>
        <dbReference type="Proteomes" id="UP000220629"/>
    </source>
</evidence>
<dbReference type="RefSeq" id="WP_096752096.1">
    <property type="nucleotide sequence ID" value="NZ_CADEPO010000028.1"/>
</dbReference>
<organism evidence="4 5">
    <name type="scientific">Burkholderia gladioli</name>
    <name type="common">Pseudomonas marginata</name>
    <name type="synonym">Phytomonas marginata</name>
    <dbReference type="NCBI Taxonomy" id="28095"/>
    <lineage>
        <taxon>Bacteria</taxon>
        <taxon>Pseudomonadati</taxon>
        <taxon>Pseudomonadota</taxon>
        <taxon>Betaproteobacteria</taxon>
        <taxon>Burkholderiales</taxon>
        <taxon>Burkholderiaceae</taxon>
        <taxon>Burkholderia</taxon>
    </lineage>
</organism>
<dbReference type="SUPFAM" id="SSF48056">
    <property type="entry name" value="Di-copper centre-containing domain"/>
    <property type="match status" value="1"/>
</dbReference>
<dbReference type="GO" id="GO:0046872">
    <property type="term" value="F:metal ion binding"/>
    <property type="evidence" value="ECO:0007669"/>
    <property type="project" value="UniProtKB-KW"/>
</dbReference>
<dbReference type="InterPro" id="IPR050316">
    <property type="entry name" value="Tyrosinase/Hemocyanin"/>
</dbReference>
<keyword evidence="2" id="KW-0186">Copper</keyword>
<keyword evidence="1" id="KW-0479">Metal-binding</keyword>
<reference evidence="5" key="1">
    <citation type="submission" date="2017-09" db="EMBL/GenBank/DDBJ databases">
        <title>FDA dAtabase for Regulatory Grade micrObial Sequences (FDA-ARGOS): Supporting development and validation of Infectious Disease Dx tests.</title>
        <authorList>
            <person name="Minogue T."/>
            <person name="Wolcott M."/>
            <person name="Wasieloski L."/>
            <person name="Aguilar W."/>
            <person name="Moore D."/>
            <person name="Tallon L."/>
            <person name="Sadzewicz L."/>
            <person name="Ott S."/>
            <person name="Zhao X."/>
            <person name="Nagaraj S."/>
            <person name="Vavikolanu K."/>
            <person name="Aluvathingal J."/>
            <person name="Nadendla S."/>
            <person name="Sichtig H."/>
        </authorList>
    </citation>
    <scope>NUCLEOTIDE SEQUENCE [LARGE SCALE GENOMIC DNA]</scope>
    <source>
        <strain evidence="5">FDAARGOS_390</strain>
    </source>
</reference>
<protein>
    <submittedName>
        <fullName evidence="4">Tyrosinase</fullName>
    </submittedName>
</protein>
<dbReference type="Proteomes" id="UP000220629">
    <property type="component" value="Unassembled WGS sequence"/>
</dbReference>
<sequence>MSNTTRRDFLMTAGAAVGASMLMLNGKRVFAEEAANAAAARYRRYNVTSADGQRMLRSYARGIAAMLALPATHPQNWFRNAFIHMMDCPHGNWWFYVWHRGYIGYFEQTIRNLSGDASFALPYWDWTQLPEIPAAMFDGVLTPTDAAYVPYTGNLARFTSFIQPALQDYWNNRLTGFQRAQQRARGYAVFNQLWDDVTGFSASMNAGISGNMAYAITCGARYLSRDNPKLDPKTAYDVSPGVIRSGLQPTLFYSPDIGNSFTSSRTSSHVIQPDGTTQFSILEGLPHNKVHNYIGGVGPVSPGPFGNMTNFLSPVDPIFFLHHANMDRLWDVWTRKQLAYGRPTLPTGADWNSFASDPFLFYVNGAGQYVSGSAGDYVNMSKFDYDYQPGFGLDAGEQRERAARKALGLKGVLSASGASVAVPTELIRSYLGDEQQPAPIASITLRRPEGDSIDREFDVLVNAPADVTRVEADSPYYAGTVAFFGPTMHGMKMAHDATFALPLPRALGAFANLSGAAASARLDVRVVPSGAAGGKPLPLRGLSVQTQEQ</sequence>
<dbReference type="InterPro" id="IPR002227">
    <property type="entry name" value="Tyrosinase_Cu-bd"/>
</dbReference>
<dbReference type="PANTHER" id="PTHR11474">
    <property type="entry name" value="TYROSINASE FAMILY MEMBER"/>
    <property type="match status" value="1"/>
</dbReference>
<comment type="caution">
    <text evidence="4">The sequence shown here is derived from an EMBL/GenBank/DDBJ whole genome shotgun (WGS) entry which is preliminary data.</text>
</comment>
<accession>A0A2A7SC70</accession>
<proteinExistence type="predicted"/>
<dbReference type="GO" id="GO:0016491">
    <property type="term" value="F:oxidoreductase activity"/>
    <property type="evidence" value="ECO:0007669"/>
    <property type="project" value="InterPro"/>
</dbReference>
<dbReference type="AlphaFoldDB" id="A0A2A7SC70"/>
<dbReference type="InterPro" id="IPR006311">
    <property type="entry name" value="TAT_signal"/>
</dbReference>
<feature type="domain" description="Tyrosinase copper-binding" evidence="3">
    <location>
        <begin position="316"/>
        <end position="327"/>
    </location>
</feature>
<evidence type="ECO:0000313" key="4">
    <source>
        <dbReference type="EMBL" id="PEH41043.1"/>
    </source>
</evidence>
<name>A0A2A7SC70_BURGA</name>